<dbReference type="EMBL" id="JAIVGD010000028">
    <property type="protein sequence ID" value="KAH0739057.1"/>
    <property type="molecule type" value="Genomic_DNA"/>
</dbReference>
<gene>
    <name evidence="2" type="ORF">KY290_037762</name>
</gene>
<organism evidence="2 3">
    <name type="scientific">Solanum tuberosum</name>
    <name type="common">Potato</name>
    <dbReference type="NCBI Taxonomy" id="4113"/>
    <lineage>
        <taxon>Eukaryota</taxon>
        <taxon>Viridiplantae</taxon>
        <taxon>Streptophyta</taxon>
        <taxon>Embryophyta</taxon>
        <taxon>Tracheophyta</taxon>
        <taxon>Spermatophyta</taxon>
        <taxon>Magnoliopsida</taxon>
        <taxon>eudicotyledons</taxon>
        <taxon>Gunneridae</taxon>
        <taxon>Pentapetalae</taxon>
        <taxon>asterids</taxon>
        <taxon>lamiids</taxon>
        <taxon>Solanales</taxon>
        <taxon>Solanaceae</taxon>
        <taxon>Solanoideae</taxon>
        <taxon>Solaneae</taxon>
        <taxon>Solanum</taxon>
    </lineage>
</organism>
<name>A0ABQ7TWH6_SOLTU</name>
<feature type="region of interest" description="Disordered" evidence="1">
    <location>
        <begin position="1"/>
        <end position="31"/>
    </location>
</feature>
<evidence type="ECO:0000313" key="2">
    <source>
        <dbReference type="EMBL" id="KAH0739057.1"/>
    </source>
</evidence>
<evidence type="ECO:0000256" key="1">
    <source>
        <dbReference type="SAM" id="MobiDB-lite"/>
    </source>
</evidence>
<evidence type="ECO:0008006" key="4">
    <source>
        <dbReference type="Google" id="ProtNLM"/>
    </source>
</evidence>
<comment type="caution">
    <text evidence="2">The sequence shown here is derived from an EMBL/GenBank/DDBJ whole genome shotgun (WGS) entry which is preliminary data.</text>
</comment>
<proteinExistence type="predicted"/>
<protein>
    <recommendedName>
        <fullName evidence="4">DUF4283 domain-containing protein</fullName>
    </recommendedName>
</protein>
<reference evidence="2 3" key="1">
    <citation type="journal article" date="2021" name="bioRxiv">
        <title>Chromosome-scale and haplotype-resolved genome assembly of a tetraploid potato cultivar.</title>
        <authorList>
            <person name="Sun H."/>
            <person name="Jiao W.-B."/>
            <person name="Krause K."/>
            <person name="Campoy J.A."/>
            <person name="Goel M."/>
            <person name="Folz-Donahue K."/>
            <person name="Kukat C."/>
            <person name="Huettel B."/>
            <person name="Schneeberger K."/>
        </authorList>
    </citation>
    <scope>NUCLEOTIDE SEQUENCE [LARGE SCALE GENOMIC DNA]</scope>
    <source>
        <strain evidence="2">SolTubOtavaFocal</strain>
        <tissue evidence="2">Leaves</tissue>
    </source>
</reference>
<accession>A0ABQ7TWH6</accession>
<evidence type="ECO:0000313" key="3">
    <source>
        <dbReference type="Proteomes" id="UP000826656"/>
    </source>
</evidence>
<sequence length="214" mass="24617">MDEEMHLQQEILSHKDASTQGEIKNGELTKDRIKAKSDKNVSFKEMFITPYSNTIDQQKTPRTNLEEEMIIDEPPGSKKTNTDGTTNTYEGMEDEEGIHLTEEEKQRIYKPWSYSIIIKGPWFINGFFLSVKRWHPNFVASEAKETKSAIWIRLPELPTEFYDHSILARIGKKLGKLVKTDVCTLEAATPKYVLKFQLEFLSKNPSVLATTTNN</sequence>
<keyword evidence="3" id="KW-1185">Reference proteome</keyword>
<dbReference type="InterPro" id="IPR040256">
    <property type="entry name" value="At4g02000-like"/>
</dbReference>
<dbReference type="PANTHER" id="PTHR31286:SF99">
    <property type="entry name" value="DUF4283 DOMAIN-CONTAINING PROTEIN"/>
    <property type="match status" value="1"/>
</dbReference>
<feature type="compositionally biased region" description="Basic and acidic residues" evidence="1">
    <location>
        <begin position="1"/>
        <end position="17"/>
    </location>
</feature>
<dbReference type="PANTHER" id="PTHR31286">
    <property type="entry name" value="GLYCINE-RICH CELL WALL STRUCTURAL PROTEIN 1.8-LIKE"/>
    <property type="match status" value="1"/>
</dbReference>
<dbReference type="Proteomes" id="UP000826656">
    <property type="component" value="Unassembled WGS sequence"/>
</dbReference>